<dbReference type="EMBL" id="JAYDYW010000010">
    <property type="protein sequence ID" value="MEE1674808.1"/>
    <property type="molecule type" value="Genomic_DNA"/>
</dbReference>
<dbReference type="InterPro" id="IPR000182">
    <property type="entry name" value="GNAT_dom"/>
</dbReference>
<dbReference type="InterPro" id="IPR016181">
    <property type="entry name" value="Acyl_CoA_acyltransferase"/>
</dbReference>
<gene>
    <name evidence="4" type="ORF">SNR37_000127</name>
</gene>
<keyword evidence="2 4" id="KW-0012">Acyltransferase</keyword>
<feature type="domain" description="N-acetyltransferase" evidence="3">
    <location>
        <begin position="1"/>
        <end position="141"/>
    </location>
</feature>
<reference evidence="5" key="1">
    <citation type="submission" date="2023-07" db="EMBL/GenBank/DDBJ databases">
        <title>Draft genome sequence of Agarivorans aestuarii strain ZMCS4, a CAZymes producing bacteria isolated from the marine brown algae Clodostephus spongiosus.</title>
        <authorList>
            <person name="Lorente B."/>
            <person name="Cabral C."/>
            <person name="Frias J."/>
            <person name="Faria J."/>
            <person name="Toubarro D."/>
        </authorList>
    </citation>
    <scope>NUCLEOTIDE SEQUENCE [LARGE SCALE GENOMIC DNA]</scope>
    <source>
        <strain evidence="5">ZMCS4</strain>
    </source>
</reference>
<keyword evidence="1 4" id="KW-0808">Transferase</keyword>
<evidence type="ECO:0000256" key="1">
    <source>
        <dbReference type="ARBA" id="ARBA00022679"/>
    </source>
</evidence>
<dbReference type="GO" id="GO:0016746">
    <property type="term" value="F:acyltransferase activity"/>
    <property type="evidence" value="ECO:0007669"/>
    <property type="project" value="UniProtKB-KW"/>
</dbReference>
<dbReference type="NCBIfam" id="NF007853">
    <property type="entry name" value="PRK10562.1"/>
    <property type="match status" value="1"/>
</dbReference>
<dbReference type="Gene3D" id="3.40.630.30">
    <property type="match status" value="1"/>
</dbReference>
<proteinExistence type="predicted"/>
<dbReference type="Pfam" id="PF13673">
    <property type="entry name" value="Acetyltransf_10"/>
    <property type="match status" value="1"/>
</dbReference>
<dbReference type="RefSeq" id="WP_329775855.1">
    <property type="nucleotide sequence ID" value="NZ_JAYDYW010000010.1"/>
</dbReference>
<name>A0ABU7G5X4_9ALTE</name>
<evidence type="ECO:0000313" key="4">
    <source>
        <dbReference type="EMBL" id="MEE1674808.1"/>
    </source>
</evidence>
<dbReference type="SUPFAM" id="SSF55729">
    <property type="entry name" value="Acyl-CoA N-acyltransferases (Nat)"/>
    <property type="match status" value="1"/>
</dbReference>
<dbReference type="CDD" id="cd04301">
    <property type="entry name" value="NAT_SF"/>
    <property type="match status" value="1"/>
</dbReference>
<organism evidence="4 5">
    <name type="scientific">Agarivorans aestuarii</name>
    <dbReference type="NCBI Taxonomy" id="1563703"/>
    <lineage>
        <taxon>Bacteria</taxon>
        <taxon>Pseudomonadati</taxon>
        <taxon>Pseudomonadota</taxon>
        <taxon>Gammaproteobacteria</taxon>
        <taxon>Alteromonadales</taxon>
        <taxon>Alteromonadaceae</taxon>
        <taxon>Agarivorans</taxon>
    </lineage>
</organism>
<comment type="caution">
    <text evidence="4">The sequence shown here is derived from an EMBL/GenBank/DDBJ whole genome shotgun (WGS) entry which is preliminary data.</text>
</comment>
<dbReference type="PANTHER" id="PTHR43800:SF1">
    <property type="entry name" value="PEPTIDYL-LYSINE N-ACETYLTRANSFERASE YJAB"/>
    <property type="match status" value="1"/>
</dbReference>
<evidence type="ECO:0000259" key="3">
    <source>
        <dbReference type="PROSITE" id="PS51186"/>
    </source>
</evidence>
<dbReference type="PROSITE" id="PS51186">
    <property type="entry name" value="GNAT"/>
    <property type="match status" value="1"/>
</dbReference>
<evidence type="ECO:0000313" key="5">
    <source>
        <dbReference type="Proteomes" id="UP001310248"/>
    </source>
</evidence>
<dbReference type="EC" id="2.3.1.-" evidence="4"/>
<sequence>MIRAYQSGDTETVLAIWLAASIKAHDFVAPSFWHSQVDKMRTQYLPNAETYVFQQEGEVVGFYSLDDKHIAAIFVEPNSQGLGVGKQLIAHAKQQRSVLTLSVYKQNTASYQFYLSQGFSLVKEQIDPHTGLPEYTMSTGI</sequence>
<evidence type="ECO:0000256" key="2">
    <source>
        <dbReference type="ARBA" id="ARBA00023315"/>
    </source>
</evidence>
<dbReference type="PANTHER" id="PTHR43800">
    <property type="entry name" value="PEPTIDYL-LYSINE N-ACETYLTRANSFERASE YJAB"/>
    <property type="match status" value="1"/>
</dbReference>
<keyword evidence="5" id="KW-1185">Reference proteome</keyword>
<dbReference type="Proteomes" id="UP001310248">
    <property type="component" value="Unassembled WGS sequence"/>
</dbReference>
<accession>A0ABU7G5X4</accession>
<protein>
    <submittedName>
        <fullName evidence="4">N-acetyltransferase</fullName>
        <ecNumber evidence="4">2.3.1.-</ecNumber>
    </submittedName>
</protein>